<proteinExistence type="predicted"/>
<feature type="compositionally biased region" description="Polar residues" evidence="1">
    <location>
        <begin position="139"/>
        <end position="166"/>
    </location>
</feature>
<comment type="caution">
    <text evidence="2">The sequence shown here is derived from an EMBL/GenBank/DDBJ whole genome shotgun (WGS) entry which is preliminary data.</text>
</comment>
<reference evidence="2" key="1">
    <citation type="submission" date="2019-12" db="EMBL/GenBank/DDBJ databases">
        <title>Genome sequencing and annotation of Brassica cretica.</title>
        <authorList>
            <person name="Studholme D.J."/>
            <person name="Sarris P.F."/>
        </authorList>
    </citation>
    <scope>NUCLEOTIDE SEQUENCE</scope>
    <source>
        <strain evidence="2">PFS-102/07</strain>
        <tissue evidence="2">Leaf</tissue>
    </source>
</reference>
<evidence type="ECO:0000313" key="2">
    <source>
        <dbReference type="EMBL" id="KAF2546622.1"/>
    </source>
</evidence>
<accession>A0A8S9GS10</accession>
<protein>
    <recommendedName>
        <fullName evidence="3">Replication factor A C-terminal domain-containing protein</fullName>
    </recommendedName>
</protein>
<feature type="region of interest" description="Disordered" evidence="1">
    <location>
        <begin position="134"/>
        <end position="193"/>
    </location>
</feature>
<organism evidence="2">
    <name type="scientific">Brassica cretica</name>
    <name type="common">Mustard</name>
    <dbReference type="NCBI Taxonomy" id="69181"/>
    <lineage>
        <taxon>Eukaryota</taxon>
        <taxon>Viridiplantae</taxon>
        <taxon>Streptophyta</taxon>
        <taxon>Embryophyta</taxon>
        <taxon>Tracheophyta</taxon>
        <taxon>Spermatophyta</taxon>
        <taxon>Magnoliopsida</taxon>
        <taxon>eudicotyledons</taxon>
        <taxon>Gunneridae</taxon>
        <taxon>Pentapetalae</taxon>
        <taxon>rosids</taxon>
        <taxon>malvids</taxon>
        <taxon>Brassicales</taxon>
        <taxon>Brassicaceae</taxon>
        <taxon>Brassiceae</taxon>
        <taxon>Brassica</taxon>
    </lineage>
</organism>
<dbReference type="EMBL" id="QGKY02001925">
    <property type="protein sequence ID" value="KAF2546622.1"/>
    <property type="molecule type" value="Genomic_DNA"/>
</dbReference>
<evidence type="ECO:0000256" key="1">
    <source>
        <dbReference type="SAM" id="MobiDB-lite"/>
    </source>
</evidence>
<dbReference type="Gene3D" id="2.40.50.140">
    <property type="entry name" value="Nucleic acid-binding proteins"/>
    <property type="match status" value="1"/>
</dbReference>
<sequence>MVGAILAALCVRRNSSVRNLHSHVPHAMRPMLYQVVFSVSDPTGTSSFLGFDKEVAKLTNVLASEAAQIVGISISAHVDTDLPQTLACIVGNTYTFQLRLTDFNFTANHQTFTISRMFTAPEIAPTPSFAEAEEDSHPAVSQTVAPGSAANGSKRSNVAVNASTSDAPIGGRETAEEEHVALEDSAPKKACVE</sequence>
<dbReference type="InterPro" id="IPR012340">
    <property type="entry name" value="NA-bd_OB-fold"/>
</dbReference>
<evidence type="ECO:0008006" key="3">
    <source>
        <dbReference type="Google" id="ProtNLM"/>
    </source>
</evidence>
<name>A0A8S9GS10_BRACR</name>
<dbReference type="AlphaFoldDB" id="A0A8S9GS10"/>
<gene>
    <name evidence="2" type="ORF">F2Q70_00023092</name>
</gene>
<feature type="compositionally biased region" description="Basic and acidic residues" evidence="1">
    <location>
        <begin position="173"/>
        <end position="193"/>
    </location>
</feature>